<comment type="cofactor">
    <cofactor evidence="1">
        <name>Mg(2+)</name>
        <dbReference type="ChEBI" id="CHEBI:18420"/>
    </cofactor>
</comment>
<comment type="function">
    <text evidence="1">Catalyzes a mechanistically unusual reaction, the ATP-dependent insertion of CO2 between the N7 and N8 nitrogen atoms of 7,8-diaminopelargonic acid (DAPA, also called 7,8-diammoniononanoate) to form a ureido ring.</text>
</comment>
<accession>A0A2N3XZG3</accession>
<feature type="binding site" evidence="1">
    <location>
        <position position="15"/>
    </location>
    <ligand>
        <name>Mg(2+)</name>
        <dbReference type="ChEBI" id="CHEBI:18420"/>
    </ligand>
</feature>
<comment type="subcellular location">
    <subcellularLocation>
        <location evidence="1">Cytoplasm</location>
    </subcellularLocation>
</comment>
<keyword evidence="1" id="KW-0436">Ligase</keyword>
<feature type="binding site" evidence="1">
    <location>
        <begin position="11"/>
        <end position="16"/>
    </location>
    <ligand>
        <name>ATP</name>
        <dbReference type="ChEBI" id="CHEBI:30616"/>
    </ligand>
</feature>
<keyword evidence="1" id="KW-0547">Nucleotide-binding</keyword>
<keyword evidence="3" id="KW-1185">Reference proteome</keyword>
<dbReference type="GO" id="GO:0005524">
    <property type="term" value="F:ATP binding"/>
    <property type="evidence" value="ECO:0007669"/>
    <property type="project" value="UniProtKB-UniRule"/>
</dbReference>
<dbReference type="HAMAP" id="MF_00336">
    <property type="entry name" value="BioD"/>
    <property type="match status" value="1"/>
</dbReference>
<proteinExistence type="inferred from homology"/>
<dbReference type="Proteomes" id="UP000233786">
    <property type="component" value="Unassembled WGS sequence"/>
</dbReference>
<dbReference type="Gene3D" id="3.40.50.300">
    <property type="entry name" value="P-loop containing nucleotide triphosphate hydrolases"/>
    <property type="match status" value="1"/>
</dbReference>
<dbReference type="GO" id="GO:0000287">
    <property type="term" value="F:magnesium ion binding"/>
    <property type="evidence" value="ECO:0007669"/>
    <property type="project" value="UniProtKB-UniRule"/>
</dbReference>
<sequence length="253" mass="26449">MIIIVTGTDTGVGKTVATAALAARSGPGTIVVKPVQTGIGIGTDEPDISVVARLTGCEVAEFTRLEDPLAPDTAARLRGIEIPPISEHTARVRELARTHDTVIVEGAGGILVRLDADGGTLPDLAVELARDHPVQVYVVTRVGLGTLNHTELTVNTLRSRGLEPAGLVLGAVPKALGLAEECNITELPRVTGVPIVAALPDGVGGLDPEHFQTQVDSFCVRHNTPKSAKCSQLWCAREINGNTNARSCSVVRT</sequence>
<dbReference type="InterPro" id="IPR027417">
    <property type="entry name" value="P-loop_NTPase"/>
</dbReference>
<dbReference type="NCBIfam" id="TIGR00347">
    <property type="entry name" value="bioD"/>
    <property type="match status" value="1"/>
</dbReference>
<feature type="active site" evidence="1">
    <location>
        <position position="33"/>
    </location>
</feature>
<comment type="subunit">
    <text evidence="1">Homodimer.</text>
</comment>
<keyword evidence="1" id="KW-0067">ATP-binding</keyword>
<dbReference type="PANTHER" id="PTHR43210">
    <property type="entry name" value="DETHIOBIOTIN SYNTHETASE"/>
    <property type="match status" value="1"/>
</dbReference>
<dbReference type="GO" id="GO:0009102">
    <property type="term" value="P:biotin biosynthetic process"/>
    <property type="evidence" value="ECO:0007669"/>
    <property type="project" value="UniProtKB-UniRule"/>
</dbReference>
<comment type="pathway">
    <text evidence="1">Cofactor biosynthesis; biotin biosynthesis; biotin from 7,8-diaminononanoate: step 1/2.</text>
</comment>
<feature type="binding site" evidence="1">
    <location>
        <position position="47"/>
    </location>
    <ligand>
        <name>Mg(2+)</name>
        <dbReference type="ChEBI" id="CHEBI:18420"/>
    </ligand>
</feature>
<keyword evidence="1" id="KW-0460">Magnesium</keyword>
<evidence type="ECO:0000313" key="2">
    <source>
        <dbReference type="EMBL" id="PKW16029.1"/>
    </source>
</evidence>
<feature type="binding site" evidence="1">
    <location>
        <position position="37"/>
    </location>
    <ligand>
        <name>substrate</name>
    </ligand>
</feature>
<gene>
    <name evidence="1" type="primary">bioD</name>
    <name evidence="2" type="ORF">A8926_3818</name>
</gene>
<dbReference type="PANTHER" id="PTHR43210:SF5">
    <property type="entry name" value="DETHIOBIOTIN SYNTHETASE"/>
    <property type="match status" value="1"/>
</dbReference>
<keyword evidence="1" id="KW-0093">Biotin biosynthesis</keyword>
<dbReference type="STRING" id="994479.GCA_000194155_03397"/>
<keyword evidence="1" id="KW-0479">Metal-binding</keyword>
<evidence type="ECO:0000313" key="3">
    <source>
        <dbReference type="Proteomes" id="UP000233786"/>
    </source>
</evidence>
<dbReference type="EMBL" id="PJNB01000001">
    <property type="protein sequence ID" value="PKW16029.1"/>
    <property type="molecule type" value="Genomic_DNA"/>
</dbReference>
<dbReference type="OrthoDB" id="9802610at2"/>
<organism evidence="2 3">
    <name type="scientific">Saccharopolyspora spinosa</name>
    <dbReference type="NCBI Taxonomy" id="60894"/>
    <lineage>
        <taxon>Bacteria</taxon>
        <taxon>Bacillati</taxon>
        <taxon>Actinomycetota</taxon>
        <taxon>Actinomycetes</taxon>
        <taxon>Pseudonocardiales</taxon>
        <taxon>Pseudonocardiaceae</taxon>
        <taxon>Saccharopolyspora</taxon>
    </lineage>
</organism>
<comment type="catalytic activity">
    <reaction evidence="1">
        <text>(7R,8S)-7,8-diammoniononanoate + CO2 + ATP = (4R,5S)-dethiobiotin + ADP + phosphate + 3 H(+)</text>
        <dbReference type="Rhea" id="RHEA:15805"/>
        <dbReference type="ChEBI" id="CHEBI:15378"/>
        <dbReference type="ChEBI" id="CHEBI:16526"/>
        <dbReference type="ChEBI" id="CHEBI:30616"/>
        <dbReference type="ChEBI" id="CHEBI:43474"/>
        <dbReference type="ChEBI" id="CHEBI:149469"/>
        <dbReference type="ChEBI" id="CHEBI:149473"/>
        <dbReference type="ChEBI" id="CHEBI:456216"/>
        <dbReference type="EC" id="6.3.3.3"/>
    </reaction>
</comment>
<reference evidence="2" key="1">
    <citation type="submission" date="2017-12" db="EMBL/GenBank/DDBJ databases">
        <title>Sequencing the genomes of 1000 Actinobacteria strains.</title>
        <authorList>
            <person name="Klenk H.-P."/>
        </authorList>
    </citation>
    <scope>NUCLEOTIDE SEQUENCE [LARGE SCALE GENOMIC DNA]</scope>
    <source>
        <strain evidence="2">DSM 44228</strain>
    </source>
</reference>
<feature type="binding site" evidence="1">
    <location>
        <begin position="105"/>
        <end position="108"/>
    </location>
    <ligand>
        <name>ATP</name>
        <dbReference type="ChEBI" id="CHEBI:30616"/>
    </ligand>
</feature>
<comment type="caution">
    <text evidence="2">The sequence shown here is derived from an EMBL/GenBank/DDBJ whole genome shotgun (WGS) entry which is preliminary data.</text>
</comment>
<dbReference type="GO" id="GO:0004141">
    <property type="term" value="F:dethiobiotin synthase activity"/>
    <property type="evidence" value="ECO:0007669"/>
    <property type="project" value="UniProtKB-UniRule"/>
</dbReference>
<keyword evidence="1" id="KW-0963">Cytoplasm</keyword>
<dbReference type="EC" id="6.3.3.3" evidence="1"/>
<name>A0A2N3XZG3_SACSN</name>
<dbReference type="UniPathway" id="UPA00078">
    <property type="reaction ID" value="UER00161"/>
</dbReference>
<dbReference type="RefSeq" id="WP_010696398.1">
    <property type="nucleotide sequence ID" value="NZ_CP061007.1"/>
</dbReference>
<dbReference type="CDD" id="cd03109">
    <property type="entry name" value="DTBS"/>
    <property type="match status" value="1"/>
</dbReference>
<dbReference type="InterPro" id="IPR004472">
    <property type="entry name" value="DTB_synth_BioD"/>
</dbReference>
<dbReference type="AlphaFoldDB" id="A0A2N3XZG3"/>
<dbReference type="SUPFAM" id="SSF52540">
    <property type="entry name" value="P-loop containing nucleoside triphosphate hydrolases"/>
    <property type="match status" value="1"/>
</dbReference>
<dbReference type="Pfam" id="PF13500">
    <property type="entry name" value="AAA_26"/>
    <property type="match status" value="1"/>
</dbReference>
<evidence type="ECO:0000256" key="1">
    <source>
        <dbReference type="HAMAP-Rule" id="MF_00336"/>
    </source>
</evidence>
<protein>
    <recommendedName>
        <fullName evidence="1">ATP-dependent dethiobiotin synthetase BioD</fullName>
        <ecNumber evidence="1">6.3.3.3</ecNumber>
    </recommendedName>
    <alternativeName>
        <fullName evidence="1">DTB synthetase</fullName>
        <shortName evidence="1">DTBS</shortName>
    </alternativeName>
    <alternativeName>
        <fullName evidence="1">Dethiobiotin synthase</fullName>
    </alternativeName>
</protein>
<dbReference type="GO" id="GO:0005829">
    <property type="term" value="C:cytosol"/>
    <property type="evidence" value="ECO:0007669"/>
    <property type="project" value="TreeGrafter"/>
</dbReference>
<comment type="similarity">
    <text evidence="1">Belongs to the dethiobiotin synthetase family.</text>
</comment>
<feature type="binding site" evidence="1">
    <location>
        <position position="47"/>
    </location>
    <ligand>
        <name>ATP</name>
        <dbReference type="ChEBI" id="CHEBI:30616"/>
    </ligand>
</feature>
<comment type="caution">
    <text evidence="1">Lacks conserved residue(s) required for the propagation of feature annotation.</text>
</comment>
<feature type="binding site" evidence="1">
    <location>
        <position position="105"/>
    </location>
    <ligand>
        <name>Mg(2+)</name>
        <dbReference type="ChEBI" id="CHEBI:18420"/>
    </ligand>
</feature>